<sequence>MAANTECRKVHAPIWPSIHPNGPSRLTWWWRPAKSASDHAPKMARGPRDIESIAAAILFLCYPHPLSVSPPALAPIAPTPAA</sequence>
<accession>G9PBU9</accession>
<comment type="caution">
    <text evidence="1">The sequence shown here is derived from an EMBL/GenBank/DDBJ whole genome shotgun (WGS) entry which is preliminary data.</text>
</comment>
<evidence type="ECO:0000313" key="2">
    <source>
        <dbReference type="Proteomes" id="UP000005426"/>
    </source>
</evidence>
<keyword evidence="2" id="KW-1185">Reference proteome</keyword>
<proteinExistence type="predicted"/>
<gene>
    <name evidence="1" type="ORF">TRIATDRAFT_260443</name>
</gene>
<dbReference type="Proteomes" id="UP000005426">
    <property type="component" value="Unassembled WGS sequence"/>
</dbReference>
<organism evidence="1 2">
    <name type="scientific">Hypocrea atroviridis (strain ATCC 20476 / IMI 206040)</name>
    <name type="common">Trichoderma atroviride</name>
    <dbReference type="NCBI Taxonomy" id="452589"/>
    <lineage>
        <taxon>Eukaryota</taxon>
        <taxon>Fungi</taxon>
        <taxon>Dikarya</taxon>
        <taxon>Ascomycota</taxon>
        <taxon>Pezizomycotina</taxon>
        <taxon>Sordariomycetes</taxon>
        <taxon>Hypocreomycetidae</taxon>
        <taxon>Hypocreales</taxon>
        <taxon>Hypocreaceae</taxon>
        <taxon>Trichoderma</taxon>
    </lineage>
</organism>
<protein>
    <submittedName>
        <fullName evidence="1">Uncharacterized protein</fullName>
    </submittedName>
</protein>
<dbReference type="AlphaFoldDB" id="G9PBU9"/>
<dbReference type="EMBL" id="ABDG02000029">
    <property type="protein sequence ID" value="EHK39843.1"/>
    <property type="molecule type" value="Genomic_DNA"/>
</dbReference>
<dbReference type="HOGENOM" id="CLU_2558584_0_0_1"/>
<reference evidence="1 2" key="1">
    <citation type="journal article" date="2011" name="Genome Biol.">
        <title>Comparative genome sequence analysis underscores mycoparasitism as the ancestral life style of Trichoderma.</title>
        <authorList>
            <person name="Kubicek C.P."/>
            <person name="Herrera-Estrella A."/>
            <person name="Seidl-Seiboth V."/>
            <person name="Martinez D.A."/>
            <person name="Druzhinina I.S."/>
            <person name="Thon M."/>
            <person name="Zeilinger S."/>
            <person name="Casas-Flores S."/>
            <person name="Horwitz B.A."/>
            <person name="Mukherjee P.K."/>
            <person name="Mukherjee M."/>
            <person name="Kredics L."/>
            <person name="Alcaraz L.D."/>
            <person name="Aerts A."/>
            <person name="Antal Z."/>
            <person name="Atanasova L."/>
            <person name="Cervantes-Badillo M.G."/>
            <person name="Challacombe J."/>
            <person name="Chertkov O."/>
            <person name="McCluskey K."/>
            <person name="Coulpier F."/>
            <person name="Deshpande N."/>
            <person name="von Doehren H."/>
            <person name="Ebbole D.J."/>
            <person name="Esquivel-Naranjo E.U."/>
            <person name="Fekete E."/>
            <person name="Flipphi M."/>
            <person name="Glaser F."/>
            <person name="Gomez-Rodriguez E.Y."/>
            <person name="Gruber S."/>
            <person name="Han C."/>
            <person name="Henrissat B."/>
            <person name="Hermosa R."/>
            <person name="Hernandez-Onate M."/>
            <person name="Karaffa L."/>
            <person name="Kosti I."/>
            <person name="Le Crom S."/>
            <person name="Lindquist E."/>
            <person name="Lucas S."/>
            <person name="Luebeck M."/>
            <person name="Luebeck P.S."/>
            <person name="Margeot A."/>
            <person name="Metz B."/>
            <person name="Misra M."/>
            <person name="Nevalainen H."/>
            <person name="Omann M."/>
            <person name="Packer N."/>
            <person name="Perrone G."/>
            <person name="Uresti-Rivera E.E."/>
            <person name="Salamov A."/>
            <person name="Schmoll M."/>
            <person name="Seiboth B."/>
            <person name="Shapiro H."/>
            <person name="Sukno S."/>
            <person name="Tamayo-Ramos J.A."/>
            <person name="Tisch D."/>
            <person name="Wiest A."/>
            <person name="Wilkinson H.H."/>
            <person name="Zhang M."/>
            <person name="Coutinho P.M."/>
            <person name="Kenerley C.M."/>
            <person name="Monte E."/>
            <person name="Baker S.E."/>
            <person name="Grigoriev I.V."/>
        </authorList>
    </citation>
    <scope>NUCLEOTIDE SEQUENCE [LARGE SCALE GENOMIC DNA]</scope>
    <source>
        <strain evidence="2">ATCC 20476 / IMI 206040</strain>
    </source>
</reference>
<dbReference type="GeneID" id="25779094"/>
<name>G9PBU9_HYPAI</name>
<dbReference type="OrthoDB" id="10396228at2759"/>
<dbReference type="KEGG" id="tatv:25779094"/>
<evidence type="ECO:0000313" key="1">
    <source>
        <dbReference type="EMBL" id="EHK39843.1"/>
    </source>
</evidence>